<comment type="similarity">
    <text evidence="6">Belongs to the class I-like SAM-binding methyltransferase superfamily. C5-methyltransferase family.</text>
</comment>
<dbReference type="AlphaFoldDB" id="A0AAP5ICL3"/>
<evidence type="ECO:0000256" key="2">
    <source>
        <dbReference type="ARBA" id="ARBA00022603"/>
    </source>
</evidence>
<gene>
    <name evidence="7" type="ORF">G7B40_031065</name>
</gene>
<dbReference type="GO" id="GO:0032259">
    <property type="term" value="P:methylation"/>
    <property type="evidence" value="ECO:0007669"/>
    <property type="project" value="UniProtKB-KW"/>
</dbReference>
<keyword evidence="4 6" id="KW-0949">S-adenosyl-L-methionine</keyword>
<dbReference type="EMBL" id="JAALHA020000021">
    <property type="protein sequence ID" value="MDR9898966.1"/>
    <property type="molecule type" value="Genomic_DNA"/>
</dbReference>
<dbReference type="GO" id="GO:0003886">
    <property type="term" value="F:DNA (cytosine-5-)-methyltransferase activity"/>
    <property type="evidence" value="ECO:0007669"/>
    <property type="project" value="UniProtKB-EC"/>
</dbReference>
<protein>
    <recommendedName>
        <fullName evidence="1">DNA (cytosine-5-)-methyltransferase</fullName>
        <ecNumber evidence="1">2.1.1.37</ecNumber>
    </recommendedName>
</protein>
<dbReference type="PANTHER" id="PTHR46098">
    <property type="entry name" value="TRNA (CYTOSINE(38)-C(5))-METHYLTRANSFERASE"/>
    <property type="match status" value="1"/>
</dbReference>
<dbReference type="InterPro" id="IPR029063">
    <property type="entry name" value="SAM-dependent_MTases_sf"/>
</dbReference>
<dbReference type="PROSITE" id="PS00094">
    <property type="entry name" value="C5_MTASE_1"/>
    <property type="match status" value="1"/>
</dbReference>
<evidence type="ECO:0000313" key="8">
    <source>
        <dbReference type="Proteomes" id="UP000667802"/>
    </source>
</evidence>
<dbReference type="PANTHER" id="PTHR46098:SF1">
    <property type="entry name" value="TRNA (CYTOSINE(38)-C(5))-METHYLTRANSFERASE"/>
    <property type="match status" value="1"/>
</dbReference>
<keyword evidence="5" id="KW-0680">Restriction system</keyword>
<evidence type="ECO:0000256" key="1">
    <source>
        <dbReference type="ARBA" id="ARBA00011975"/>
    </source>
</evidence>
<keyword evidence="2 6" id="KW-0489">Methyltransferase</keyword>
<dbReference type="InterPro" id="IPR050750">
    <property type="entry name" value="C5-MTase"/>
</dbReference>
<dbReference type="Pfam" id="PF00145">
    <property type="entry name" value="DNA_methylase"/>
    <property type="match status" value="1"/>
</dbReference>
<accession>A0AAP5ICL3</accession>
<keyword evidence="3 6" id="KW-0808">Transferase</keyword>
<dbReference type="GO" id="GO:0009307">
    <property type="term" value="P:DNA restriction-modification system"/>
    <property type="evidence" value="ECO:0007669"/>
    <property type="project" value="UniProtKB-KW"/>
</dbReference>
<evidence type="ECO:0000256" key="5">
    <source>
        <dbReference type="ARBA" id="ARBA00022747"/>
    </source>
</evidence>
<evidence type="ECO:0000313" key="7">
    <source>
        <dbReference type="EMBL" id="MDR9898966.1"/>
    </source>
</evidence>
<evidence type="ECO:0000256" key="6">
    <source>
        <dbReference type="PROSITE-ProRule" id="PRU01016"/>
    </source>
</evidence>
<dbReference type="SUPFAM" id="SSF53335">
    <property type="entry name" value="S-adenosyl-L-methionine-dependent methyltransferases"/>
    <property type="match status" value="1"/>
</dbReference>
<dbReference type="Proteomes" id="UP000667802">
    <property type="component" value="Unassembled WGS sequence"/>
</dbReference>
<reference evidence="8" key="1">
    <citation type="journal article" date="2021" name="Science">
        <title>Hunting the eagle killer: A cyanobacterial neurotoxin causes vacuolar myelinopathy.</title>
        <authorList>
            <person name="Breinlinger S."/>
            <person name="Phillips T.J."/>
            <person name="Haram B.N."/>
            <person name="Mares J."/>
            <person name="Martinez Yerena J.A."/>
            <person name="Hrouzek P."/>
            <person name="Sobotka R."/>
            <person name="Henderson W.M."/>
            <person name="Schmieder P."/>
            <person name="Williams S.M."/>
            <person name="Lauderdale J.D."/>
            <person name="Wilde H.D."/>
            <person name="Gerrin W."/>
            <person name="Kust A."/>
            <person name="Washington J.W."/>
            <person name="Wagner C."/>
            <person name="Geier B."/>
            <person name="Liebeke M."/>
            <person name="Enke H."/>
            <person name="Niedermeyer T.H.J."/>
            <person name="Wilde S.B."/>
        </authorList>
    </citation>
    <scope>NUCLEOTIDE SEQUENCE [LARGE SCALE GENOMIC DNA]</scope>
    <source>
        <strain evidence="8">Thurmond2011</strain>
    </source>
</reference>
<dbReference type="Gene3D" id="3.40.50.150">
    <property type="entry name" value="Vaccinia Virus protein VP39"/>
    <property type="match status" value="1"/>
</dbReference>
<dbReference type="InterPro" id="IPR001525">
    <property type="entry name" value="C5_MeTfrase"/>
</dbReference>
<evidence type="ECO:0000256" key="3">
    <source>
        <dbReference type="ARBA" id="ARBA00022679"/>
    </source>
</evidence>
<evidence type="ECO:0000256" key="4">
    <source>
        <dbReference type="ARBA" id="ARBA00022691"/>
    </source>
</evidence>
<comment type="caution">
    <text evidence="7">The sequence shown here is derived from an EMBL/GenBank/DDBJ whole genome shotgun (WGS) entry which is preliminary data.</text>
</comment>
<organism evidence="7 8">
    <name type="scientific">Aetokthonos hydrillicola Thurmond2011</name>
    <dbReference type="NCBI Taxonomy" id="2712845"/>
    <lineage>
        <taxon>Bacteria</taxon>
        <taxon>Bacillati</taxon>
        <taxon>Cyanobacteriota</taxon>
        <taxon>Cyanophyceae</taxon>
        <taxon>Nostocales</taxon>
        <taxon>Hapalosiphonaceae</taxon>
        <taxon>Aetokthonos</taxon>
    </lineage>
</organism>
<keyword evidence="8" id="KW-1185">Reference proteome</keyword>
<proteinExistence type="inferred from homology"/>
<dbReference type="InterPro" id="IPR018117">
    <property type="entry name" value="C5_DNA_meth_AS"/>
</dbReference>
<dbReference type="EC" id="2.1.1.37" evidence="1"/>
<dbReference type="PROSITE" id="PS51679">
    <property type="entry name" value="SAM_MT_C5"/>
    <property type="match status" value="1"/>
</dbReference>
<feature type="active site" evidence="6">
    <location>
        <position position="65"/>
    </location>
</feature>
<sequence length="321" mass="36452">MTLGMQIAGGFETVAFSEINPFCQQILAERFRNVPIIPDIKDVSANTLRHLGISTIDGIVAGLPCPPFSLAGKRKASQDPRNLFDEFFRILEDVHPRWAVLENVPGLLSAEKGEFFRKIIRRFTEMGYVCLWGIYSAAAVGAVHLRKRIWIIAYSESDRWGTPRDDRPQKRSNVTSCNCSCQKAIADTSCDRCQRQLAHTSKERSVSRVHDRGVSTMFPESTLCGSHDGLSNELDKYLLRHQQLEEQLEFATIPSFPRLSREEIRSLAPEEQAEYRQLYAEYQSIRRENKEQLKALGNAVVPQCAAEIFKALVLINFGREM</sequence>
<name>A0AAP5ICL3_9CYAN</name>
<dbReference type="NCBIfam" id="TIGR00675">
    <property type="entry name" value="dcm"/>
    <property type="match status" value="1"/>
</dbReference>